<dbReference type="Proteomes" id="UP000234641">
    <property type="component" value="Unassembled WGS sequence"/>
</dbReference>
<organism evidence="2 3">
    <name type="scientific">Brevibacterium linens ATCC 9172</name>
    <dbReference type="NCBI Taxonomy" id="1255617"/>
    <lineage>
        <taxon>Bacteria</taxon>
        <taxon>Bacillati</taxon>
        <taxon>Actinomycetota</taxon>
        <taxon>Actinomycetes</taxon>
        <taxon>Micrococcales</taxon>
        <taxon>Brevibacteriaceae</taxon>
        <taxon>Brevibacterium</taxon>
    </lineage>
</organism>
<accession>A0A2H1J4C1</accession>
<proteinExistence type="predicted"/>
<dbReference type="RefSeq" id="WP_101554695.1">
    <property type="nucleotide sequence ID" value="NZ_FXYY01000008.1"/>
</dbReference>
<keyword evidence="1" id="KW-1133">Transmembrane helix</keyword>
<sequence length="161" mass="17419">MSANYGSHVRARMYDHANGTLRNGVLLQPAPTGRRWWARILDAVFVLVFTGLVIGIALALSAVGVISLDAATGVCLASYPLMALVFGALYGCTVSPGQALCGVVSLQADFGRRVGFWRGMGRYLAVAFFPIVIILVIWTFLDAPTFDSVPIKVFRRTPQAR</sequence>
<protein>
    <submittedName>
        <fullName evidence="2">RDD family protein</fullName>
    </submittedName>
</protein>
<evidence type="ECO:0000313" key="2">
    <source>
        <dbReference type="EMBL" id="SMX82188.1"/>
    </source>
</evidence>
<name>A0A2H1J4C1_BRELN</name>
<reference evidence="2 3" key="1">
    <citation type="submission" date="2017-03" db="EMBL/GenBank/DDBJ databases">
        <authorList>
            <person name="Afonso C.L."/>
            <person name="Miller P.J."/>
            <person name="Scott M.A."/>
            <person name="Spackman E."/>
            <person name="Goraichik I."/>
            <person name="Dimitrov K.M."/>
            <person name="Suarez D.L."/>
            <person name="Swayne D.E."/>
        </authorList>
    </citation>
    <scope>NUCLEOTIDE SEQUENCE [LARGE SCALE GENOMIC DNA]</scope>
    <source>
        <strain evidence="2 3">ATCC 9172</strain>
    </source>
</reference>
<feature type="transmembrane region" description="Helical" evidence="1">
    <location>
        <begin position="123"/>
        <end position="141"/>
    </location>
</feature>
<evidence type="ECO:0000313" key="3">
    <source>
        <dbReference type="Proteomes" id="UP000234641"/>
    </source>
</evidence>
<evidence type="ECO:0000256" key="1">
    <source>
        <dbReference type="SAM" id="Phobius"/>
    </source>
</evidence>
<feature type="transmembrane region" description="Helical" evidence="1">
    <location>
        <begin position="44"/>
        <end position="67"/>
    </location>
</feature>
<keyword evidence="1" id="KW-0472">Membrane</keyword>
<feature type="transmembrane region" description="Helical" evidence="1">
    <location>
        <begin position="79"/>
        <end position="103"/>
    </location>
</feature>
<dbReference type="AlphaFoldDB" id="A0A2H1J4C1"/>
<dbReference type="GO" id="GO:0016020">
    <property type="term" value="C:membrane"/>
    <property type="evidence" value="ECO:0007669"/>
    <property type="project" value="UniProtKB-SubCell"/>
</dbReference>
<dbReference type="EMBL" id="FXYY01000008">
    <property type="protein sequence ID" value="SMX82188.1"/>
    <property type="molecule type" value="Genomic_DNA"/>
</dbReference>
<gene>
    <name evidence="2" type="ORF">BLIN9172_01741</name>
</gene>
<keyword evidence="1" id="KW-0812">Transmembrane</keyword>